<dbReference type="HOGENOM" id="CLU_015553_1_2_10"/>
<dbReference type="InterPro" id="IPR012944">
    <property type="entry name" value="SusD_RagB_dom"/>
</dbReference>
<evidence type="ECO:0000256" key="4">
    <source>
        <dbReference type="ARBA" id="ARBA00023136"/>
    </source>
</evidence>
<evidence type="ECO:0000256" key="5">
    <source>
        <dbReference type="ARBA" id="ARBA00023237"/>
    </source>
</evidence>
<gene>
    <name evidence="9" type="ordered locus">Sph21_1007</name>
</gene>
<dbReference type="Gene3D" id="1.25.40.390">
    <property type="match status" value="1"/>
</dbReference>
<evidence type="ECO:0000256" key="1">
    <source>
        <dbReference type="ARBA" id="ARBA00004442"/>
    </source>
</evidence>
<accession>F4CCP3</accession>
<feature type="domain" description="SusD-like N-terminal" evidence="8">
    <location>
        <begin position="92"/>
        <end position="222"/>
    </location>
</feature>
<dbReference type="SUPFAM" id="SSF48452">
    <property type="entry name" value="TPR-like"/>
    <property type="match status" value="1"/>
</dbReference>
<dbReference type="EMBL" id="CP002584">
    <property type="protein sequence ID" value="ADZ77579.1"/>
    <property type="molecule type" value="Genomic_DNA"/>
</dbReference>
<comment type="subcellular location">
    <subcellularLocation>
        <location evidence="1">Cell outer membrane</location>
    </subcellularLocation>
</comment>
<reference evidence="9" key="1">
    <citation type="submission" date="2011-03" db="EMBL/GenBank/DDBJ databases">
        <title>Complete sequence of Sphingobacterium sp. 21.</title>
        <authorList>
            <consortium name="US DOE Joint Genome Institute"/>
            <person name="Lucas S."/>
            <person name="Copeland A."/>
            <person name="Lapidus A."/>
            <person name="Cheng J.-F."/>
            <person name="Goodwin L."/>
            <person name="Pitluck S."/>
            <person name="Davenport K."/>
            <person name="Detter J.C."/>
            <person name="Han C."/>
            <person name="Tapia R."/>
            <person name="Land M."/>
            <person name="Hauser L."/>
            <person name="Kyrpides N."/>
            <person name="Ivanova N."/>
            <person name="Ovchinnikova G."/>
            <person name="Pagani I."/>
            <person name="Siebers A.K."/>
            <person name="Allgaier M."/>
            <person name="Thelen M.P."/>
            <person name="Hugenholtz P."/>
            <person name="Woyke T."/>
        </authorList>
    </citation>
    <scope>NUCLEOTIDE SEQUENCE</scope>
    <source>
        <strain evidence="9">21</strain>
    </source>
</reference>
<dbReference type="PATRIC" id="fig|743722.3.peg.1081"/>
<name>F4CCP3_SPHS2</name>
<dbReference type="AlphaFoldDB" id="F4CCP3"/>
<evidence type="ECO:0000256" key="3">
    <source>
        <dbReference type="ARBA" id="ARBA00022729"/>
    </source>
</evidence>
<comment type="similarity">
    <text evidence="2">Belongs to the SusD family.</text>
</comment>
<dbReference type="eggNOG" id="COG3637">
    <property type="taxonomic scope" value="Bacteria"/>
</dbReference>
<evidence type="ECO:0000256" key="6">
    <source>
        <dbReference type="SAM" id="SignalP"/>
    </source>
</evidence>
<dbReference type="KEGG" id="shg:Sph21_1007"/>
<evidence type="ECO:0000313" key="9">
    <source>
        <dbReference type="EMBL" id="ADZ77579.1"/>
    </source>
</evidence>
<keyword evidence="3 6" id="KW-0732">Signal</keyword>
<organism evidence="9">
    <name type="scientific">Sphingobacterium sp. (strain 21)</name>
    <dbReference type="NCBI Taxonomy" id="743722"/>
    <lineage>
        <taxon>Bacteria</taxon>
        <taxon>Pseudomonadati</taxon>
        <taxon>Bacteroidota</taxon>
        <taxon>Sphingobacteriia</taxon>
        <taxon>Sphingobacteriales</taxon>
        <taxon>Sphingobacteriaceae</taxon>
        <taxon>Sphingobacterium</taxon>
    </lineage>
</organism>
<dbReference type="Pfam" id="PF14322">
    <property type="entry name" value="SusD-like_3"/>
    <property type="match status" value="1"/>
</dbReference>
<proteinExistence type="inferred from homology"/>
<evidence type="ECO:0000256" key="2">
    <source>
        <dbReference type="ARBA" id="ARBA00006275"/>
    </source>
</evidence>
<protein>
    <submittedName>
        <fullName evidence="9">RagB/SusD domain-containing protein</fullName>
    </submittedName>
</protein>
<dbReference type="InterPro" id="IPR033985">
    <property type="entry name" value="SusD-like_N"/>
</dbReference>
<dbReference type="Pfam" id="PF07980">
    <property type="entry name" value="SusD_RagB"/>
    <property type="match status" value="1"/>
</dbReference>
<evidence type="ECO:0000259" key="7">
    <source>
        <dbReference type="Pfam" id="PF07980"/>
    </source>
</evidence>
<evidence type="ECO:0000259" key="8">
    <source>
        <dbReference type="Pfam" id="PF14322"/>
    </source>
</evidence>
<feature type="chain" id="PRO_5003311279" evidence="6">
    <location>
        <begin position="29"/>
        <end position="540"/>
    </location>
</feature>
<sequence length="540" mass="60880">MKKNVLKRRNSVLAIVLCLSLLFMNACTKLDEDIYSTIATEKTELTEEDIQNLVAPVHASLRALYWGWDGLFDIYEESSDLIMTPLRIGVGWGDYYVAMHKHQFNPNISHFYGLWINAYKGIGGANAILDLDNPATAKFVPEMRAMRALFYYFLLDNFRNVPLVTTQDLPAGFLPEQAAPQEIFDFIVSELDAVKEDLGESKTNFGHMNRYAANMLLAKMYLNYNAWFGTNDNDNYEKALVELEEVLAAGYSLSPNYEGPFKADISSDPEVIFGIPYDITYAAGNYLSNKAFHANSAQTFNLSAAPWNGNGAIPQFIDTYDEDDERFEKTWLMGPQYDFNGQPIMVDGTPFVYTKEVTSIDGATPNQGARFRKYEVVSGNVGTYGDDVPLFRLSDAYFMKAECLLRLGRDEQTAADLVTQVRQRAFKQHPEKAIRTVAQLKGGSVYQYGHYENGVWKTVEGGADIELGGLLDDLAWEFVGEHHRRQDLIRFKLTSGTPVYLGKSWFCKDAEGTASSYKLIFPIHQEFINSNVKLVQNGGY</sequence>
<keyword evidence="4" id="KW-0472">Membrane</keyword>
<dbReference type="GO" id="GO:0009279">
    <property type="term" value="C:cell outer membrane"/>
    <property type="evidence" value="ECO:0007669"/>
    <property type="project" value="UniProtKB-SubCell"/>
</dbReference>
<dbReference type="STRING" id="743722.Sph21_1007"/>
<keyword evidence="5" id="KW-0998">Cell outer membrane</keyword>
<dbReference type="OrthoDB" id="9783641at2"/>
<dbReference type="InterPro" id="IPR011990">
    <property type="entry name" value="TPR-like_helical_dom_sf"/>
</dbReference>
<feature type="domain" description="RagB/SusD" evidence="7">
    <location>
        <begin position="315"/>
        <end position="540"/>
    </location>
</feature>
<feature type="signal peptide" evidence="6">
    <location>
        <begin position="1"/>
        <end position="28"/>
    </location>
</feature>